<comment type="caution">
    <text evidence="3">The sequence shown here is derived from an EMBL/GenBank/DDBJ whole genome shotgun (WGS) entry which is preliminary data.</text>
</comment>
<accession>X0X0K5</accession>
<organism evidence="3">
    <name type="scientific">marine sediment metagenome</name>
    <dbReference type="NCBI Taxonomy" id="412755"/>
    <lineage>
        <taxon>unclassified sequences</taxon>
        <taxon>metagenomes</taxon>
        <taxon>ecological metagenomes</taxon>
    </lineage>
</organism>
<evidence type="ECO:0000259" key="2">
    <source>
        <dbReference type="Pfam" id="PF04909"/>
    </source>
</evidence>
<gene>
    <name evidence="3" type="ORF">S01H1_61769</name>
</gene>
<reference evidence="3" key="1">
    <citation type="journal article" date="2014" name="Front. Microbiol.">
        <title>High frequency of phylogenetically diverse reductive dehalogenase-homologous genes in deep subseafloor sedimentary metagenomes.</title>
        <authorList>
            <person name="Kawai M."/>
            <person name="Futagami T."/>
            <person name="Toyoda A."/>
            <person name="Takaki Y."/>
            <person name="Nishi S."/>
            <person name="Hori S."/>
            <person name="Arai W."/>
            <person name="Tsubouchi T."/>
            <person name="Morono Y."/>
            <person name="Uchiyama I."/>
            <person name="Ito T."/>
            <person name="Fujiyama A."/>
            <person name="Inagaki F."/>
            <person name="Takami H."/>
        </authorList>
    </citation>
    <scope>NUCLEOTIDE SEQUENCE</scope>
    <source>
        <strain evidence="3">Expedition CK06-06</strain>
    </source>
</reference>
<dbReference type="GO" id="GO:0016831">
    <property type="term" value="F:carboxy-lyase activity"/>
    <property type="evidence" value="ECO:0007669"/>
    <property type="project" value="InterPro"/>
</dbReference>
<proteinExistence type="predicted"/>
<protein>
    <recommendedName>
        <fullName evidence="2">Amidohydrolase-related domain-containing protein</fullName>
    </recommendedName>
</protein>
<sequence length="211" mass="22910">LADHVAQHPDKLIGVAAVDPAEPDAMERLGNIARRSEFGGVTISPAGQAFHPADTRAMMIYEFCTAHRLPVFVESGVELAPQAVLEFARPHLFDEVARTFPTLTLVISAMGRPWGDESIALLAKHPKVYADVAGLLGRPWEAYQSLLSAHQRGVSGKLLFGSDFPFSTPAEAIERLYRLNEIPHGTNLPAVPREVLRGIVENDALALLGMT</sequence>
<evidence type="ECO:0000313" key="3">
    <source>
        <dbReference type="EMBL" id="GAG36739.1"/>
    </source>
</evidence>
<dbReference type="PANTHER" id="PTHR21240">
    <property type="entry name" value="2-AMINO-3-CARBOXYLMUCONATE-6-SEMIALDEHYDE DECARBOXYLASE"/>
    <property type="match status" value="1"/>
</dbReference>
<dbReference type="Pfam" id="PF04909">
    <property type="entry name" value="Amidohydro_2"/>
    <property type="match status" value="1"/>
</dbReference>
<dbReference type="InterPro" id="IPR006680">
    <property type="entry name" value="Amidohydro-rel"/>
</dbReference>
<name>X0X0K5_9ZZZZ</name>
<dbReference type="PANTHER" id="PTHR21240:SF19">
    <property type="entry name" value="CATALYTIC_ HYDROLASE"/>
    <property type="match status" value="1"/>
</dbReference>
<feature type="non-terminal residue" evidence="3">
    <location>
        <position position="1"/>
    </location>
</feature>
<keyword evidence="1" id="KW-0456">Lyase</keyword>
<dbReference type="EMBL" id="BARS01040533">
    <property type="protein sequence ID" value="GAG36739.1"/>
    <property type="molecule type" value="Genomic_DNA"/>
</dbReference>
<dbReference type="Gene3D" id="3.20.20.140">
    <property type="entry name" value="Metal-dependent hydrolases"/>
    <property type="match status" value="1"/>
</dbReference>
<dbReference type="InterPro" id="IPR032465">
    <property type="entry name" value="ACMSD"/>
</dbReference>
<dbReference type="GO" id="GO:0016787">
    <property type="term" value="F:hydrolase activity"/>
    <property type="evidence" value="ECO:0007669"/>
    <property type="project" value="InterPro"/>
</dbReference>
<dbReference type="AlphaFoldDB" id="X0X0K5"/>
<evidence type="ECO:0000256" key="1">
    <source>
        <dbReference type="ARBA" id="ARBA00023239"/>
    </source>
</evidence>
<feature type="domain" description="Amidohydrolase-related" evidence="2">
    <location>
        <begin position="2"/>
        <end position="209"/>
    </location>
</feature>
<dbReference type="SUPFAM" id="SSF51556">
    <property type="entry name" value="Metallo-dependent hydrolases"/>
    <property type="match status" value="1"/>
</dbReference>
<dbReference type="InterPro" id="IPR032466">
    <property type="entry name" value="Metal_Hydrolase"/>
</dbReference>